<evidence type="ECO:0000313" key="2">
    <source>
        <dbReference type="Proteomes" id="UP000828390"/>
    </source>
</evidence>
<comment type="caution">
    <text evidence="1">The sequence shown here is derived from an EMBL/GenBank/DDBJ whole genome shotgun (WGS) entry which is preliminary data.</text>
</comment>
<dbReference type="EMBL" id="JAIWYP010000006">
    <property type="protein sequence ID" value="KAH3804062.1"/>
    <property type="molecule type" value="Genomic_DNA"/>
</dbReference>
<reference evidence="1" key="2">
    <citation type="submission" date="2020-11" db="EMBL/GenBank/DDBJ databases">
        <authorList>
            <person name="McCartney M.A."/>
            <person name="Auch B."/>
            <person name="Kono T."/>
            <person name="Mallez S."/>
            <person name="Becker A."/>
            <person name="Gohl D.M."/>
            <person name="Silverstein K.A.T."/>
            <person name="Koren S."/>
            <person name="Bechman K.B."/>
            <person name="Herman A."/>
            <person name="Abrahante J.E."/>
            <person name="Garbe J."/>
        </authorList>
    </citation>
    <scope>NUCLEOTIDE SEQUENCE</scope>
    <source>
        <strain evidence="1">Duluth1</strain>
        <tissue evidence="1">Whole animal</tissue>
    </source>
</reference>
<proteinExistence type="predicted"/>
<dbReference type="AlphaFoldDB" id="A0A9D4FY50"/>
<name>A0A9D4FY50_DREPO</name>
<gene>
    <name evidence="1" type="ORF">DPMN_132340</name>
</gene>
<sequence length="66" mass="7574">MTPAALILFAYGRILLTSKKSTKAMTSYSNITVAKRKQLSNRESYLTKVHSNRDKRKCFNSRCVVF</sequence>
<organism evidence="1 2">
    <name type="scientific">Dreissena polymorpha</name>
    <name type="common">Zebra mussel</name>
    <name type="synonym">Mytilus polymorpha</name>
    <dbReference type="NCBI Taxonomy" id="45954"/>
    <lineage>
        <taxon>Eukaryota</taxon>
        <taxon>Metazoa</taxon>
        <taxon>Spiralia</taxon>
        <taxon>Lophotrochozoa</taxon>
        <taxon>Mollusca</taxon>
        <taxon>Bivalvia</taxon>
        <taxon>Autobranchia</taxon>
        <taxon>Heteroconchia</taxon>
        <taxon>Euheterodonta</taxon>
        <taxon>Imparidentia</taxon>
        <taxon>Neoheterodontei</taxon>
        <taxon>Myida</taxon>
        <taxon>Dreissenoidea</taxon>
        <taxon>Dreissenidae</taxon>
        <taxon>Dreissena</taxon>
    </lineage>
</organism>
<evidence type="ECO:0000313" key="1">
    <source>
        <dbReference type="EMBL" id="KAH3804062.1"/>
    </source>
</evidence>
<protein>
    <submittedName>
        <fullName evidence="1">Uncharacterized protein</fullName>
    </submittedName>
</protein>
<dbReference type="Proteomes" id="UP000828390">
    <property type="component" value="Unassembled WGS sequence"/>
</dbReference>
<keyword evidence="2" id="KW-1185">Reference proteome</keyword>
<reference evidence="1" key="1">
    <citation type="journal article" date="2019" name="bioRxiv">
        <title>The Genome of the Zebra Mussel, Dreissena polymorpha: A Resource for Invasive Species Research.</title>
        <authorList>
            <person name="McCartney M.A."/>
            <person name="Auch B."/>
            <person name="Kono T."/>
            <person name="Mallez S."/>
            <person name="Zhang Y."/>
            <person name="Obille A."/>
            <person name="Becker A."/>
            <person name="Abrahante J.E."/>
            <person name="Garbe J."/>
            <person name="Badalamenti J.P."/>
            <person name="Herman A."/>
            <person name="Mangelson H."/>
            <person name="Liachko I."/>
            <person name="Sullivan S."/>
            <person name="Sone E.D."/>
            <person name="Koren S."/>
            <person name="Silverstein K.A.T."/>
            <person name="Beckman K.B."/>
            <person name="Gohl D.M."/>
        </authorList>
    </citation>
    <scope>NUCLEOTIDE SEQUENCE</scope>
    <source>
        <strain evidence="1">Duluth1</strain>
        <tissue evidence="1">Whole animal</tissue>
    </source>
</reference>
<accession>A0A9D4FY50</accession>